<reference evidence="3" key="1">
    <citation type="submission" date="2017-08" db="EMBL/GenBank/DDBJ databases">
        <authorList>
            <person name="Huang Z."/>
        </authorList>
    </citation>
    <scope>NUCLEOTIDE SEQUENCE [LARGE SCALE GENOMIC DNA]</scope>
    <source>
        <strain evidence="3">SA5d-4</strain>
    </source>
</reference>
<dbReference type="Gene3D" id="3.40.50.12090">
    <property type="match status" value="2"/>
</dbReference>
<gene>
    <name evidence="2" type="ORF">CIB95_10285</name>
</gene>
<dbReference type="AlphaFoldDB" id="A0A263BSC0"/>
<dbReference type="InterPro" id="IPR035940">
    <property type="entry name" value="CAP_sf"/>
</dbReference>
<dbReference type="CDD" id="cd05379">
    <property type="entry name" value="CAP_bacterial"/>
    <property type="match status" value="1"/>
</dbReference>
<evidence type="ECO:0000259" key="1">
    <source>
        <dbReference type="Pfam" id="PF00188"/>
    </source>
</evidence>
<evidence type="ECO:0000313" key="2">
    <source>
        <dbReference type="EMBL" id="OZM56604.1"/>
    </source>
</evidence>
<protein>
    <recommendedName>
        <fullName evidence="1">SCP domain-containing protein</fullName>
    </recommendedName>
</protein>
<feature type="domain" description="SCP" evidence="1">
    <location>
        <begin position="399"/>
        <end position="499"/>
    </location>
</feature>
<dbReference type="InterPro" id="IPR014044">
    <property type="entry name" value="CAP_dom"/>
</dbReference>
<dbReference type="InterPro" id="IPR051922">
    <property type="entry name" value="Bact_Sporulation_Assoc"/>
</dbReference>
<dbReference type="Pfam" id="PF04122">
    <property type="entry name" value="CW_binding_2"/>
    <property type="match status" value="3"/>
</dbReference>
<sequence>MAKNIIKNILSIVTLLTAFFVFTLDISASDDYTRLAGNNRLDTAIQISQYGWPDGLITAERAVILARADNPADALSSASLAGAKDAPILLTYPNYLSPEVLAEIKRLKADKVYLLGGTGAIKEAVETALINEGLNVVRINGANRFETAALINEAAGSSLKTRAIIANGFTVADAISASTDAAINEIPIYLTRKNNLPIKLPVNIRSVDIYGGTGVISEEVVKQLEAEGISVNRVSGKSRYETNIAALNKLNKVTIDNMIIVRGTSVNTEKEDYPDAVAASGLANKKNAMVILTHPNYTPGVTKDFINEYYWQGQSTFVLGGKVAIANQVLRDAGFYVSDYKTIEEIEARWAKFKPTFSGNKYVELPQVSAPYKAGKLHEKYLTDAVKLTNFIRFLADLPDDVYHDAAMSEEAQHGAVLLDAINKLTHYPQKPADMSQEFYDIGYSATTSSNIAQGFNDISPTVIAYMDDFGLNNVEAVGHRRWILNPPMQKIGFGISGHFSAMKIIDRSRSRQFNFDYTAWPNQGAFPTQLFTYGEPWSVTLNGSKYSTPDLQSVTVTVTRLSDNQKWFLDAADNTINEGGEYFNVNNQGYGLPNCIIFRPGTQNDISNNEKFEVEITGIKYKDGSPATITYTIELFELFELEGYE</sequence>
<name>A0A263BSC0_9BACI</name>
<dbReference type="PANTHER" id="PTHR30032:SF8">
    <property type="entry name" value="GERMINATION-SPECIFIC N-ACETYLMURAMOYL-L-ALANINE AMIDASE"/>
    <property type="match status" value="1"/>
</dbReference>
<comment type="caution">
    <text evidence="2">The sequence shown here is derived from an EMBL/GenBank/DDBJ whole genome shotgun (WGS) entry which is preliminary data.</text>
</comment>
<reference evidence="2 3" key="2">
    <citation type="submission" date="2017-09" db="EMBL/GenBank/DDBJ databases">
        <title>Bacillus patelloidae sp. nov., isolated from the intestinal tract of a marine limpet.</title>
        <authorList>
            <person name="Liu R."/>
            <person name="Dong C."/>
            <person name="Shao Z."/>
        </authorList>
    </citation>
    <scope>NUCLEOTIDE SEQUENCE [LARGE SCALE GENOMIC DNA]</scope>
    <source>
        <strain evidence="2 3">SA5d-4</strain>
    </source>
</reference>
<proteinExistence type="predicted"/>
<dbReference type="Pfam" id="PF00188">
    <property type="entry name" value="CAP"/>
    <property type="match status" value="1"/>
</dbReference>
<evidence type="ECO:0000313" key="3">
    <source>
        <dbReference type="Proteomes" id="UP000217083"/>
    </source>
</evidence>
<keyword evidence="3" id="KW-1185">Reference proteome</keyword>
<organism evidence="2 3">
    <name type="scientific">Lottiidibacillus patelloidae</name>
    <dbReference type="NCBI Taxonomy" id="2670334"/>
    <lineage>
        <taxon>Bacteria</taxon>
        <taxon>Bacillati</taxon>
        <taxon>Bacillota</taxon>
        <taxon>Bacilli</taxon>
        <taxon>Bacillales</taxon>
        <taxon>Bacillaceae</taxon>
        <taxon>Lottiidibacillus</taxon>
    </lineage>
</organism>
<dbReference type="RefSeq" id="WP_094924863.1">
    <property type="nucleotide sequence ID" value="NZ_NPIA01000005.1"/>
</dbReference>
<dbReference type="Proteomes" id="UP000217083">
    <property type="component" value="Unassembled WGS sequence"/>
</dbReference>
<dbReference type="InterPro" id="IPR007253">
    <property type="entry name" value="Cell_wall-bd_2"/>
</dbReference>
<dbReference type="PANTHER" id="PTHR30032">
    <property type="entry name" value="N-ACETYLMURAMOYL-L-ALANINE AMIDASE-RELATED"/>
    <property type="match status" value="1"/>
</dbReference>
<accession>A0A263BSC0</accession>
<dbReference type="Gene3D" id="3.40.33.10">
    <property type="entry name" value="CAP"/>
    <property type="match status" value="1"/>
</dbReference>
<dbReference type="EMBL" id="NPIA01000005">
    <property type="protein sequence ID" value="OZM56604.1"/>
    <property type="molecule type" value="Genomic_DNA"/>
</dbReference>